<evidence type="ECO:0000313" key="3">
    <source>
        <dbReference type="Proteomes" id="UP000028933"/>
    </source>
</evidence>
<gene>
    <name evidence="2" type="ORF">BD94_2287</name>
</gene>
<dbReference type="InterPro" id="IPR038726">
    <property type="entry name" value="PDDEXK_AddAB-type"/>
</dbReference>
<dbReference type="eggNOG" id="COG2887">
    <property type="taxonomic scope" value="Bacteria"/>
</dbReference>
<dbReference type="EMBL" id="CP007547">
    <property type="protein sequence ID" value="AIL46062.1"/>
    <property type="molecule type" value="Genomic_DNA"/>
</dbReference>
<dbReference type="STRING" id="1338011.BD94_2287"/>
<reference evidence="2" key="1">
    <citation type="journal article" date="2013" name="Lancet">
        <title>First case of E anophelis outbreak in an intensive-care unit.</title>
        <authorList>
            <person name="Teo J."/>
            <person name="Tan S.Y."/>
            <person name="Tay M."/>
            <person name="Ding Y."/>
            <person name="Kjelleberg S."/>
            <person name="Givskov M."/>
            <person name="Lin R.T."/>
            <person name="Yang L."/>
        </authorList>
    </citation>
    <scope>NUCLEOTIDE SEQUENCE [LARGE SCALE GENOMIC DNA]</scope>
    <source>
        <strain evidence="2">NUHP1</strain>
    </source>
</reference>
<proteinExistence type="predicted"/>
<reference evidence="2" key="2">
    <citation type="journal article" date="2015" name="Genome Biol. Evol.">
        <title>Complete Genome Sequence and Transcriptomic Analysis of the Novel Pathogen Elizabethkingia anophelis in Response to Oxidative Stress.</title>
        <authorList>
            <person name="Li Y."/>
            <person name="Liu Y."/>
            <person name="Chew S.C."/>
            <person name="Tay M."/>
            <person name="Salido M.M."/>
            <person name="Teo J."/>
            <person name="Lauro F.M."/>
            <person name="Givskov M."/>
            <person name="Yang L."/>
        </authorList>
    </citation>
    <scope>NUCLEOTIDE SEQUENCE</scope>
    <source>
        <strain evidence="2">NUHP1</strain>
    </source>
</reference>
<evidence type="ECO:0000313" key="2">
    <source>
        <dbReference type="EMBL" id="AIL46062.1"/>
    </source>
</evidence>
<organism evidence="2 3">
    <name type="scientific">Elizabethkingia anophelis NUHP1</name>
    <dbReference type="NCBI Taxonomy" id="1338011"/>
    <lineage>
        <taxon>Bacteria</taxon>
        <taxon>Pseudomonadati</taxon>
        <taxon>Bacteroidota</taxon>
        <taxon>Flavobacteriia</taxon>
        <taxon>Flavobacteriales</taxon>
        <taxon>Weeksellaceae</taxon>
        <taxon>Elizabethkingia</taxon>
    </lineage>
</organism>
<evidence type="ECO:0000259" key="1">
    <source>
        <dbReference type="Pfam" id="PF12705"/>
    </source>
</evidence>
<dbReference type="SUPFAM" id="SSF52540">
    <property type="entry name" value="P-loop containing nucleoside triphosphate hydrolases"/>
    <property type="match status" value="1"/>
</dbReference>
<dbReference type="Gene3D" id="3.90.320.10">
    <property type="match status" value="1"/>
</dbReference>
<name>A0A077EF16_9FLAO</name>
<dbReference type="AlphaFoldDB" id="A0A077EF16"/>
<dbReference type="InterPro" id="IPR011604">
    <property type="entry name" value="PDDEXK-like_dom_sf"/>
</dbReference>
<dbReference type="KEGG" id="eao:BD94_2287"/>
<accession>A0A077EF16</accession>
<protein>
    <recommendedName>
        <fullName evidence="1">PD-(D/E)XK endonuclease-like domain-containing protein</fullName>
    </recommendedName>
</protein>
<feature type="domain" description="PD-(D/E)XK endonuclease-like" evidence="1">
    <location>
        <begin position="634"/>
        <end position="858"/>
    </location>
</feature>
<dbReference type="HOGENOM" id="CLU_013279_0_0_10"/>
<dbReference type="Pfam" id="PF12705">
    <property type="entry name" value="PDDEXK_1"/>
    <property type="match status" value="1"/>
</dbReference>
<dbReference type="Proteomes" id="UP000028933">
    <property type="component" value="Chromosome"/>
</dbReference>
<sequence length="911" mass="106182">MSETTQHSFLNKIVDSLLQQDKPLHAYTFILPGKRPAVFIKKILAEKQYEGILPKFQTIDELITEISGLQQISGIPLWLFAYKVYRKIDAKEDIQSFLKWFPTLLKDWDDMLKFSKSDTPVLEFMLSDERIKNWGELLGEDKPHRRNLNFWQKMNSFLPLLKKELLQENLATPGIIHEKVKETVSHFAETTKLQLVFCGFNAFTPVEEKLVRNLLQWDKALCFFQADEYYIKDRRQEAGKFLREHQHWKEFNEYRPFSWIENHFSENKNIQVFEVSGNIGQTKLLPHILDDLRKRNPELSNTAVVLLDENLLPPTLESLQHLVKSLNITMGFPLKNLSFSVAMKKLFYLQKQLDKNSSSYYYADLVPLLEELPYKKEDEPIIKGFLEQLEERNLVYISKKLFHELLGGISYINLLTKPDDPKVYLDTLIDFCVSCKFEKINDIDYENISSFEKAFISLKNQLQQYDFLVDIITLEVLVNQLVSTETIDFEGEPLSGLQLMGLLETRLLNFENVIMLSINEGKLPLGRTQNTYLPFDVRRNFGMNTFLENDSIYAYHFYRLIQEAKNVYMLFNGLTSGVNIGEKSRFITQIEMESQHRIQNYVVDSSSEPVNQEPIRIRKTPLVLEKLELWKQKVSPSHLNAYLYNPLDFYLNQILNTRLPDELEEEISVRNFGNLVHYTLDYLYQSLLNRKLTITDLKQAQNKVEEALDYIIVEKLKHSPDYYKRGMNYIHKSVAKRTLQNIIQKDLDDVEQGNSLEILALEHNIHADFYLDDQQQDKISFNGFADRIDRFNGTLRIIDYKSAKAGDLNVKSNPKKDEDTQLFDKKYKQEVQLSIYAHCALTSGAFPDQEVQCGIWSFVAPDEGPKMLNISGDSYISKSDLELPMKSVKSIILDILNPEKDFVEEDSAGWG</sequence>
<dbReference type="RefSeq" id="WP_024564175.1">
    <property type="nucleotide sequence ID" value="NZ_CP007547.1"/>
</dbReference>
<dbReference type="InterPro" id="IPR027417">
    <property type="entry name" value="P-loop_NTPase"/>
</dbReference>